<dbReference type="InterPro" id="IPR027843">
    <property type="entry name" value="DUF4440"/>
</dbReference>
<accession>A0AAU8RXR3</accession>
<gene>
    <name evidence="3" type="ORF">M666_18345</name>
</gene>
<dbReference type="SUPFAM" id="SSF54427">
    <property type="entry name" value="NTF2-like"/>
    <property type="match status" value="1"/>
</dbReference>
<dbReference type="EMBL" id="CP009976">
    <property type="protein sequence ID" value="AIZ43337.1"/>
    <property type="molecule type" value="Genomic_DNA"/>
</dbReference>
<organism evidence="3 4">
    <name type="scientific">Cellulophaga baltica 18</name>
    <dbReference type="NCBI Taxonomy" id="1348584"/>
    <lineage>
        <taxon>Bacteria</taxon>
        <taxon>Pseudomonadati</taxon>
        <taxon>Bacteroidota</taxon>
        <taxon>Flavobacteriia</taxon>
        <taxon>Flavobacteriales</taxon>
        <taxon>Flavobacteriaceae</taxon>
        <taxon>Cellulophaga</taxon>
    </lineage>
</organism>
<dbReference type="Gene3D" id="3.10.450.50">
    <property type="match status" value="1"/>
</dbReference>
<dbReference type="AlphaFoldDB" id="A0AAU8RXR3"/>
<dbReference type="InterPro" id="IPR032710">
    <property type="entry name" value="NTF2-like_dom_sf"/>
</dbReference>
<protein>
    <recommendedName>
        <fullName evidence="2">DUF4440 domain-containing protein</fullName>
    </recommendedName>
</protein>
<feature type="domain" description="DUF4440" evidence="2">
    <location>
        <begin position="46"/>
        <end position="156"/>
    </location>
</feature>
<dbReference type="PROSITE" id="PS51257">
    <property type="entry name" value="PROKAR_LIPOPROTEIN"/>
    <property type="match status" value="1"/>
</dbReference>
<feature type="signal peptide" evidence="1">
    <location>
        <begin position="1"/>
        <end position="24"/>
    </location>
</feature>
<dbReference type="GeneID" id="78062673"/>
<dbReference type="RefSeq" id="WP_029445707.1">
    <property type="nucleotide sequence ID" value="NZ_CP009976.1"/>
</dbReference>
<sequence length="163" mass="18352">MSASKFFLSMALPLLILLSCKATKIEGNSDTIPKYSPVDATLHKTIAALDANFFDAYNHCDLEKQASIYSDNIEFYHDKGGLMTSKEKIIEGTEKNICNKITRTLVKGSLEVYPIKDYGAVEIGYHTFFNKQEPNAVAVPSKFIIMWQHTNSTWKITKVISLH</sequence>
<feature type="chain" id="PRO_5043358605" description="DUF4440 domain-containing protein" evidence="1">
    <location>
        <begin position="25"/>
        <end position="163"/>
    </location>
</feature>
<dbReference type="Proteomes" id="UP000030786">
    <property type="component" value="Chromosome"/>
</dbReference>
<dbReference type="Pfam" id="PF14534">
    <property type="entry name" value="DUF4440"/>
    <property type="match status" value="1"/>
</dbReference>
<evidence type="ECO:0000313" key="4">
    <source>
        <dbReference type="Proteomes" id="UP000030786"/>
    </source>
</evidence>
<evidence type="ECO:0000313" key="3">
    <source>
        <dbReference type="EMBL" id="AIZ43337.1"/>
    </source>
</evidence>
<evidence type="ECO:0000256" key="1">
    <source>
        <dbReference type="SAM" id="SignalP"/>
    </source>
</evidence>
<evidence type="ECO:0000259" key="2">
    <source>
        <dbReference type="Pfam" id="PF14534"/>
    </source>
</evidence>
<proteinExistence type="predicted"/>
<keyword evidence="1" id="KW-0732">Signal</keyword>
<dbReference type="KEGG" id="cbat:M666_18345"/>
<reference evidence="3 4" key="1">
    <citation type="journal article" date="2014" name="Environ. Microbiol.">
        <title>Contrasting genomic patterns and infection strategies of two co-existing Bacteroidetes podovirus genera.</title>
        <authorList>
            <person name="Holmfeldt K."/>
            <person name="Howard-Varona C."/>
            <person name="Solonenko N."/>
            <person name="Sullivan M.B."/>
        </authorList>
    </citation>
    <scope>NUCLEOTIDE SEQUENCE [LARGE SCALE GENOMIC DNA]</scope>
    <source>
        <strain evidence="3 4">18</strain>
    </source>
</reference>
<name>A0AAU8RXR3_9FLAO</name>